<dbReference type="PROSITE" id="PS51918">
    <property type="entry name" value="RADICAL_SAM"/>
    <property type="match status" value="1"/>
</dbReference>
<comment type="similarity">
    <text evidence="14">Belongs to the methylthiotransferase family. MiaB subfamily.</text>
</comment>
<proteinExistence type="inferred from homology"/>
<keyword evidence="7 14" id="KW-0408">Iron</keyword>
<dbReference type="GO" id="GO:0035597">
    <property type="term" value="F:tRNA-2-methylthio-N(6)-dimethylallyladenosine(37) synthase activity"/>
    <property type="evidence" value="ECO:0007669"/>
    <property type="project" value="UniProtKB-EC"/>
</dbReference>
<dbReference type="NCBIfam" id="TIGR00089">
    <property type="entry name" value="MiaB/RimO family radical SAM methylthiotransferase"/>
    <property type="match status" value="1"/>
</dbReference>
<reference evidence="17 18" key="1">
    <citation type="submission" date="2018-12" db="EMBL/GenBank/DDBJ databases">
        <title>Unveiling genomic diversity among members of the Bifidobacterium pseudolongum species, a widely distributed gut commensal of the animal kingdom.</title>
        <authorList>
            <person name="Lugli G.A."/>
            <person name="Duranti S."/>
            <person name="Albert K."/>
            <person name="Mancabelli L."/>
            <person name="Napoli S."/>
            <person name="Viappiani A."/>
            <person name="Anzalone R."/>
            <person name="Longhi G."/>
            <person name="Milani C."/>
            <person name="Turroni F."/>
            <person name="Alessandri G."/>
            <person name="Sela D.A."/>
            <person name="Van Sinderen D."/>
            <person name="Ventura M."/>
        </authorList>
    </citation>
    <scope>NUCLEOTIDE SEQUENCE [LARGE SCALE GENOMIC DNA]</scope>
    <source>
        <strain evidence="17 18">2054B</strain>
    </source>
</reference>
<dbReference type="EC" id="2.8.4.3" evidence="9 14"/>
<dbReference type="FunFam" id="3.80.30.20:FF:000001">
    <property type="entry name" value="tRNA-2-methylthio-N(6)-dimethylallyladenosine synthase 2"/>
    <property type="match status" value="1"/>
</dbReference>
<keyword evidence="14" id="KW-0963">Cytoplasm</keyword>
<comment type="subunit">
    <text evidence="14">Monomer.</text>
</comment>
<evidence type="ECO:0000313" key="18">
    <source>
        <dbReference type="Proteomes" id="UP000294221"/>
    </source>
</evidence>
<comment type="catalytic activity">
    <reaction evidence="10 14">
        <text>N(6)-dimethylallyladenosine(37) in tRNA + (sulfur carrier)-SH + AH2 + 2 S-adenosyl-L-methionine = 2-methylsulfanyl-N(6)-dimethylallyladenosine(37) in tRNA + (sulfur carrier)-H + 5'-deoxyadenosine + L-methionine + A + S-adenosyl-L-homocysteine + 2 H(+)</text>
        <dbReference type="Rhea" id="RHEA:37067"/>
        <dbReference type="Rhea" id="RHEA-COMP:10375"/>
        <dbReference type="Rhea" id="RHEA-COMP:10376"/>
        <dbReference type="Rhea" id="RHEA-COMP:14737"/>
        <dbReference type="Rhea" id="RHEA-COMP:14739"/>
        <dbReference type="ChEBI" id="CHEBI:13193"/>
        <dbReference type="ChEBI" id="CHEBI:15378"/>
        <dbReference type="ChEBI" id="CHEBI:17319"/>
        <dbReference type="ChEBI" id="CHEBI:17499"/>
        <dbReference type="ChEBI" id="CHEBI:29917"/>
        <dbReference type="ChEBI" id="CHEBI:57844"/>
        <dbReference type="ChEBI" id="CHEBI:57856"/>
        <dbReference type="ChEBI" id="CHEBI:59789"/>
        <dbReference type="ChEBI" id="CHEBI:64428"/>
        <dbReference type="ChEBI" id="CHEBI:74415"/>
        <dbReference type="ChEBI" id="CHEBI:74417"/>
        <dbReference type="EC" id="2.8.4.3"/>
    </reaction>
</comment>
<dbReference type="Proteomes" id="UP000294221">
    <property type="component" value="Unassembled WGS sequence"/>
</dbReference>
<dbReference type="PANTHER" id="PTHR43020:SF2">
    <property type="entry name" value="MITOCHONDRIAL TRNA METHYLTHIOTRANSFERASE CDK5RAP1"/>
    <property type="match status" value="1"/>
</dbReference>
<dbReference type="SUPFAM" id="SSF102114">
    <property type="entry name" value="Radical SAM enzymes"/>
    <property type="match status" value="1"/>
</dbReference>
<evidence type="ECO:0000256" key="11">
    <source>
        <dbReference type="ARBA" id="ARBA00068570"/>
    </source>
</evidence>
<dbReference type="InterPro" id="IPR013848">
    <property type="entry name" value="Methylthiotransferase_N"/>
</dbReference>
<keyword evidence="8 14" id="KW-0411">Iron-sulfur</keyword>
<evidence type="ECO:0000256" key="6">
    <source>
        <dbReference type="ARBA" id="ARBA00022723"/>
    </source>
</evidence>
<dbReference type="InterPro" id="IPR023404">
    <property type="entry name" value="rSAM_horseshoe"/>
</dbReference>
<dbReference type="SFLD" id="SFLDF00273">
    <property type="entry name" value="(dimethylallyl)adenosine_tRNA"/>
    <property type="match status" value="1"/>
</dbReference>
<dbReference type="PROSITE" id="PS51449">
    <property type="entry name" value="MTTASE_N"/>
    <property type="match status" value="1"/>
</dbReference>
<keyword evidence="2 14" id="KW-0004">4Fe-4S</keyword>
<dbReference type="InterPro" id="IPR005839">
    <property type="entry name" value="Methylthiotransferase"/>
</dbReference>
<feature type="domain" description="MTTase N-terminal" evidence="15">
    <location>
        <begin position="45"/>
        <end position="165"/>
    </location>
</feature>
<comment type="function">
    <text evidence="1 14">Catalyzes the methylthiolation of N6-(dimethylallyl)adenosine (i(6)A), leading to the formation of 2-methylthio-N6-(dimethylallyl)adenosine (ms(2)i(6)A) at position 37 in tRNAs that read codons beginning with uridine.</text>
</comment>
<keyword evidence="5 14" id="KW-0819">tRNA processing</keyword>
<dbReference type="GO" id="GO:0005829">
    <property type="term" value="C:cytosol"/>
    <property type="evidence" value="ECO:0007669"/>
    <property type="project" value="TreeGrafter"/>
</dbReference>
<evidence type="ECO:0000256" key="2">
    <source>
        <dbReference type="ARBA" id="ARBA00022485"/>
    </source>
</evidence>
<organism evidence="17 18">
    <name type="scientific">Bifidobacterium pseudolongum subsp. pseudolongum</name>
    <dbReference type="NCBI Taxonomy" id="31954"/>
    <lineage>
        <taxon>Bacteria</taxon>
        <taxon>Bacillati</taxon>
        <taxon>Actinomycetota</taxon>
        <taxon>Actinomycetes</taxon>
        <taxon>Bifidobacteriales</taxon>
        <taxon>Bifidobacteriaceae</taxon>
        <taxon>Bifidobacterium</taxon>
    </lineage>
</organism>
<dbReference type="InterPro" id="IPR038135">
    <property type="entry name" value="Methylthiotransferase_N_sf"/>
</dbReference>
<dbReference type="GO" id="GO:0046872">
    <property type="term" value="F:metal ion binding"/>
    <property type="evidence" value="ECO:0007669"/>
    <property type="project" value="UniProtKB-KW"/>
</dbReference>
<evidence type="ECO:0000256" key="14">
    <source>
        <dbReference type="HAMAP-Rule" id="MF_01864"/>
    </source>
</evidence>
<evidence type="ECO:0000313" key="17">
    <source>
        <dbReference type="EMBL" id="RYQ20689.1"/>
    </source>
</evidence>
<evidence type="ECO:0000256" key="13">
    <source>
        <dbReference type="ARBA" id="ARBA00081141"/>
    </source>
</evidence>
<evidence type="ECO:0000256" key="7">
    <source>
        <dbReference type="ARBA" id="ARBA00023004"/>
    </source>
</evidence>
<sequence>MEERRVPCDLCPPSVSICGMNEDMMTEQERTLTAPEAGQESRGRGVFQVHTLGCQMNVHDSERIAGVLTSQGYVPATEEQELDHDVDLIVMNTCAVRENAAERMYGTIGLWAQMKRERPNLQIAVGGCMAQLDRERIARKAPWVDAVFGTKNIEDLPALLNQARREGRAQVRVKESLDQFPSQLPAVRGSRISSWVAISVGCNNTCTFCIVPTTRGKERDRRPGDVLAEVRRCVDEGAKEVTLLGQNVNSYGYGVGDRYAFSKLLRACGEIEGLERVRFTSPHPAAFTDDVIEAMAQTPNVMHQLHFPLQSGSDRILRAMRRSYRSAKFLDILGRIREAMPDAQISTDIIVGFPGETEEDFQRTLDIVEQARFSSAFTFIYSPRPGTPAAAMEQVPRDVSQERFERLVALQERITAQELKKFEGRDVEVMVTGTTGRKDEQTHRVTGRERTGVLVHVGVPEGMPAPQVGDFVTATVTHAGKHNLIADPDPAKGQTYAIRH</sequence>
<dbReference type="Gene3D" id="3.40.50.12160">
    <property type="entry name" value="Methylthiotransferase, N-terminal domain"/>
    <property type="match status" value="1"/>
</dbReference>
<dbReference type="EMBL" id="RYUN01000007">
    <property type="protein sequence ID" value="RYQ20689.1"/>
    <property type="molecule type" value="Genomic_DNA"/>
</dbReference>
<dbReference type="HAMAP" id="MF_01864">
    <property type="entry name" value="tRNA_metthiotr_MiaB"/>
    <property type="match status" value="1"/>
</dbReference>
<feature type="binding site" evidence="14">
    <location>
        <position position="94"/>
    </location>
    <ligand>
        <name>[4Fe-4S] cluster</name>
        <dbReference type="ChEBI" id="CHEBI:49883"/>
        <label>1</label>
    </ligand>
</feature>
<evidence type="ECO:0000256" key="3">
    <source>
        <dbReference type="ARBA" id="ARBA00022679"/>
    </source>
</evidence>
<dbReference type="InterPro" id="IPR058240">
    <property type="entry name" value="rSAM_sf"/>
</dbReference>
<evidence type="ECO:0000256" key="5">
    <source>
        <dbReference type="ARBA" id="ARBA00022694"/>
    </source>
</evidence>
<feature type="binding site" evidence="14">
    <location>
        <position position="128"/>
    </location>
    <ligand>
        <name>[4Fe-4S] cluster</name>
        <dbReference type="ChEBI" id="CHEBI:49883"/>
        <label>1</label>
    </ligand>
</feature>
<dbReference type="NCBIfam" id="TIGR01574">
    <property type="entry name" value="miaB-methiolase"/>
    <property type="match status" value="1"/>
</dbReference>
<accession>A0A4V1Y2N9</accession>
<protein>
    <recommendedName>
        <fullName evidence="11 14">tRNA-2-methylthio-N(6)-dimethylallyladenosine synthase</fullName>
        <ecNumber evidence="9 14">2.8.4.3</ecNumber>
    </recommendedName>
    <alternativeName>
        <fullName evidence="13 14">(Dimethylallyl)adenosine tRNA methylthiotransferase MiaB</fullName>
    </alternativeName>
    <alternativeName>
        <fullName evidence="12 14">tRNA-i(6)A37 methylthiotransferase</fullName>
    </alternativeName>
</protein>
<feature type="domain" description="Radical SAM core" evidence="16">
    <location>
        <begin position="188"/>
        <end position="417"/>
    </location>
</feature>
<dbReference type="InterPro" id="IPR007197">
    <property type="entry name" value="rSAM"/>
</dbReference>
<evidence type="ECO:0000256" key="8">
    <source>
        <dbReference type="ARBA" id="ARBA00023014"/>
    </source>
</evidence>
<dbReference type="InterPro" id="IPR020612">
    <property type="entry name" value="Methylthiotransferase_CS"/>
</dbReference>
<dbReference type="SFLD" id="SFLDG01082">
    <property type="entry name" value="B12-binding_domain_containing"/>
    <property type="match status" value="1"/>
</dbReference>
<dbReference type="AlphaFoldDB" id="A0A4V1Y2N9"/>
<dbReference type="CDD" id="cd01335">
    <property type="entry name" value="Radical_SAM"/>
    <property type="match status" value="1"/>
</dbReference>
<evidence type="ECO:0000256" key="12">
    <source>
        <dbReference type="ARBA" id="ARBA00080698"/>
    </source>
</evidence>
<comment type="subcellular location">
    <subcellularLocation>
        <location evidence="14">Cytoplasm</location>
    </subcellularLocation>
</comment>
<feature type="binding site" evidence="14">
    <location>
        <position position="209"/>
    </location>
    <ligand>
        <name>[4Fe-4S] cluster</name>
        <dbReference type="ChEBI" id="CHEBI:49883"/>
        <label>2</label>
        <note>4Fe-4S-S-AdoMet</note>
    </ligand>
</feature>
<evidence type="ECO:0000259" key="16">
    <source>
        <dbReference type="PROSITE" id="PS51918"/>
    </source>
</evidence>
<dbReference type="SFLD" id="SFLDS00029">
    <property type="entry name" value="Radical_SAM"/>
    <property type="match status" value="1"/>
</dbReference>
<feature type="binding site" evidence="14">
    <location>
        <position position="54"/>
    </location>
    <ligand>
        <name>[4Fe-4S] cluster</name>
        <dbReference type="ChEBI" id="CHEBI:49883"/>
        <label>1</label>
    </ligand>
</feature>
<dbReference type="InterPro" id="IPR006463">
    <property type="entry name" value="MiaB_methiolase"/>
</dbReference>
<dbReference type="PANTHER" id="PTHR43020">
    <property type="entry name" value="CDK5 REGULATORY SUBUNIT-ASSOCIATED PROTEIN 1"/>
    <property type="match status" value="1"/>
</dbReference>
<keyword evidence="6 14" id="KW-0479">Metal-binding</keyword>
<dbReference type="SFLD" id="SFLDG01061">
    <property type="entry name" value="methylthiotransferase"/>
    <property type="match status" value="1"/>
</dbReference>
<gene>
    <name evidence="14" type="primary">miaB</name>
    <name evidence="17" type="ORF">PG2054B_1143</name>
</gene>
<comment type="caution">
    <text evidence="17">The sequence shown here is derived from an EMBL/GenBank/DDBJ whole genome shotgun (WGS) entry which is preliminary data.</text>
</comment>
<evidence type="ECO:0000256" key="9">
    <source>
        <dbReference type="ARBA" id="ARBA00033765"/>
    </source>
</evidence>
<dbReference type="InterPro" id="IPR006638">
    <property type="entry name" value="Elp3/MiaA/NifB-like_rSAM"/>
</dbReference>
<evidence type="ECO:0000256" key="1">
    <source>
        <dbReference type="ARBA" id="ARBA00003234"/>
    </source>
</evidence>
<evidence type="ECO:0000259" key="15">
    <source>
        <dbReference type="PROSITE" id="PS51449"/>
    </source>
</evidence>
<feature type="binding site" evidence="14">
    <location>
        <position position="202"/>
    </location>
    <ligand>
        <name>[4Fe-4S] cluster</name>
        <dbReference type="ChEBI" id="CHEBI:49883"/>
        <label>2</label>
        <note>4Fe-4S-S-AdoMet</note>
    </ligand>
</feature>
<feature type="binding site" evidence="14">
    <location>
        <position position="206"/>
    </location>
    <ligand>
        <name>[4Fe-4S] cluster</name>
        <dbReference type="ChEBI" id="CHEBI:49883"/>
        <label>2</label>
        <note>4Fe-4S-S-AdoMet</note>
    </ligand>
</feature>
<name>A0A4V1Y2N9_9BIFI</name>
<evidence type="ECO:0000256" key="10">
    <source>
        <dbReference type="ARBA" id="ARBA00051425"/>
    </source>
</evidence>
<dbReference type="Pfam" id="PF04055">
    <property type="entry name" value="Radical_SAM"/>
    <property type="match status" value="1"/>
</dbReference>
<evidence type="ECO:0000256" key="4">
    <source>
        <dbReference type="ARBA" id="ARBA00022691"/>
    </source>
</evidence>
<keyword evidence="3 14" id="KW-0808">Transferase</keyword>
<comment type="cofactor">
    <cofactor evidence="14">
        <name>[4Fe-4S] cluster</name>
        <dbReference type="ChEBI" id="CHEBI:49883"/>
    </cofactor>
    <text evidence="14">Binds 2 [4Fe-4S] clusters. One cluster is coordinated with 3 cysteines and an exchangeable S-adenosyl-L-methionine.</text>
</comment>
<keyword evidence="4 14" id="KW-0949">S-adenosyl-L-methionine</keyword>
<dbReference type="FunFam" id="3.40.50.12160:FF:000003">
    <property type="entry name" value="CDK5 regulatory subunit-associated protein 1"/>
    <property type="match status" value="1"/>
</dbReference>
<dbReference type="PROSITE" id="PS01278">
    <property type="entry name" value="MTTASE_RADICAL"/>
    <property type="match status" value="1"/>
</dbReference>
<dbReference type="SMART" id="SM00729">
    <property type="entry name" value="Elp3"/>
    <property type="match status" value="1"/>
</dbReference>
<dbReference type="Gene3D" id="3.80.30.20">
    <property type="entry name" value="tm_1862 like domain"/>
    <property type="match status" value="1"/>
</dbReference>
<dbReference type="GO" id="GO:0051539">
    <property type="term" value="F:4 iron, 4 sulfur cluster binding"/>
    <property type="evidence" value="ECO:0007669"/>
    <property type="project" value="UniProtKB-UniRule"/>
</dbReference>
<dbReference type="Pfam" id="PF00919">
    <property type="entry name" value="UPF0004"/>
    <property type="match status" value="1"/>
</dbReference>